<organism evidence="2 3">
    <name type="scientific">Fusarium tricinctum</name>
    <dbReference type="NCBI Taxonomy" id="61284"/>
    <lineage>
        <taxon>Eukaryota</taxon>
        <taxon>Fungi</taxon>
        <taxon>Dikarya</taxon>
        <taxon>Ascomycota</taxon>
        <taxon>Pezizomycotina</taxon>
        <taxon>Sordariomycetes</taxon>
        <taxon>Hypocreomycetidae</taxon>
        <taxon>Hypocreales</taxon>
        <taxon>Nectriaceae</taxon>
        <taxon>Fusarium</taxon>
        <taxon>Fusarium tricinctum species complex</taxon>
    </lineage>
</organism>
<proteinExistence type="predicted"/>
<evidence type="ECO:0000313" key="2">
    <source>
        <dbReference type="EMBL" id="KAH7238898.1"/>
    </source>
</evidence>
<name>A0A8K0RUS4_9HYPO</name>
<dbReference type="EMBL" id="JAGPXF010000006">
    <property type="protein sequence ID" value="KAH7238898.1"/>
    <property type="molecule type" value="Genomic_DNA"/>
</dbReference>
<protein>
    <submittedName>
        <fullName evidence="2">Uncharacterized protein</fullName>
    </submittedName>
</protein>
<evidence type="ECO:0000313" key="3">
    <source>
        <dbReference type="Proteomes" id="UP000813427"/>
    </source>
</evidence>
<dbReference type="Proteomes" id="UP000813427">
    <property type="component" value="Unassembled WGS sequence"/>
</dbReference>
<comment type="caution">
    <text evidence="2">The sequence shown here is derived from an EMBL/GenBank/DDBJ whole genome shotgun (WGS) entry which is preliminary data.</text>
</comment>
<reference evidence="2" key="1">
    <citation type="journal article" date="2021" name="Nat. Commun.">
        <title>Genetic determinants of endophytism in the Arabidopsis root mycobiome.</title>
        <authorList>
            <person name="Mesny F."/>
            <person name="Miyauchi S."/>
            <person name="Thiergart T."/>
            <person name="Pickel B."/>
            <person name="Atanasova L."/>
            <person name="Karlsson M."/>
            <person name="Huettel B."/>
            <person name="Barry K.W."/>
            <person name="Haridas S."/>
            <person name="Chen C."/>
            <person name="Bauer D."/>
            <person name="Andreopoulos W."/>
            <person name="Pangilinan J."/>
            <person name="LaButti K."/>
            <person name="Riley R."/>
            <person name="Lipzen A."/>
            <person name="Clum A."/>
            <person name="Drula E."/>
            <person name="Henrissat B."/>
            <person name="Kohler A."/>
            <person name="Grigoriev I.V."/>
            <person name="Martin F.M."/>
            <person name="Hacquard S."/>
        </authorList>
    </citation>
    <scope>NUCLEOTIDE SEQUENCE</scope>
    <source>
        <strain evidence="2">MPI-SDFR-AT-0068</strain>
    </source>
</reference>
<accession>A0A8K0RUS4</accession>
<gene>
    <name evidence="2" type="ORF">BKA59DRAFT_264309</name>
</gene>
<dbReference type="AlphaFoldDB" id="A0A8K0RUS4"/>
<sequence>MMQTRGIDRCTYPIAIYGSSSYSTPARRRDVRGSTRTLRQYAQMLVIPQGADSLSYVVMWQSKLRGPWPTLTLGKQRTGLRVLCFLVSELTAGISCCSASSVPGESPCRCNPRCRQPPGPRSIKRQELDGMILWWSVCLSLSLCPCPHPTIVYFSVGDQISTSFFAHLKTRPSATRVLMHCTCQPEMQPPDKPRKSPVKQSVRSSMYKG</sequence>
<feature type="region of interest" description="Disordered" evidence="1">
    <location>
        <begin position="185"/>
        <end position="209"/>
    </location>
</feature>
<evidence type="ECO:0000256" key="1">
    <source>
        <dbReference type="SAM" id="MobiDB-lite"/>
    </source>
</evidence>
<dbReference type="OrthoDB" id="10643018at2759"/>
<feature type="compositionally biased region" description="Polar residues" evidence="1">
    <location>
        <begin position="198"/>
        <end position="209"/>
    </location>
</feature>
<keyword evidence="3" id="KW-1185">Reference proteome</keyword>